<proteinExistence type="predicted"/>
<evidence type="ECO:0000259" key="1">
    <source>
        <dbReference type="Pfam" id="PF09994"/>
    </source>
</evidence>
<dbReference type="Pfam" id="PF09994">
    <property type="entry name" value="T6SS_Tle1-like_cat"/>
    <property type="match status" value="1"/>
</dbReference>
<feature type="domain" description="T6SS Phospholipase effector Tle1-like catalytic" evidence="1">
    <location>
        <begin position="3"/>
        <end position="52"/>
    </location>
</feature>
<gene>
    <name evidence="2" type="ORF">ACE1CA_25525</name>
</gene>
<dbReference type="InterPro" id="IPR018712">
    <property type="entry name" value="Tle1-like_cat"/>
</dbReference>
<accession>A0ABV4WS19</accession>
<dbReference type="EMBL" id="JBHFNT010000227">
    <property type="protein sequence ID" value="MFB2837877.1"/>
    <property type="molecule type" value="Genomic_DNA"/>
</dbReference>
<sequence>MKKRLVVCCDGTWNELRSSYPTNVVKLAQSVKYVAEDGTPQIVFYQQGLERQSSKRG</sequence>
<protein>
    <submittedName>
        <fullName evidence="2">Phospholipase effector Tle1 domain-containing protein</fullName>
    </submittedName>
</protein>
<evidence type="ECO:0000313" key="3">
    <source>
        <dbReference type="Proteomes" id="UP001576780"/>
    </source>
</evidence>
<dbReference type="PANTHER" id="PTHR33840">
    <property type="match status" value="1"/>
</dbReference>
<dbReference type="PANTHER" id="PTHR33840:SF1">
    <property type="entry name" value="TLE1 PHOSPHOLIPASE DOMAIN-CONTAINING PROTEIN"/>
    <property type="match status" value="1"/>
</dbReference>
<name>A0ABV4WS19_9CYAN</name>
<keyword evidence="3" id="KW-1185">Reference proteome</keyword>
<evidence type="ECO:0000313" key="2">
    <source>
        <dbReference type="EMBL" id="MFB2837877.1"/>
    </source>
</evidence>
<dbReference type="RefSeq" id="WP_413280215.1">
    <property type="nucleotide sequence ID" value="NZ_JBHFNT010000227.1"/>
</dbReference>
<reference evidence="2 3" key="1">
    <citation type="submission" date="2024-09" db="EMBL/GenBank/DDBJ databases">
        <title>Floridaenema gen nov. (Aerosakkonemataceae, Aerosakkonematales ord. nov., Cyanobacteria) from benthic tropical and subtropical fresh waters, with the description of four new species.</title>
        <authorList>
            <person name="Moretto J.A."/>
            <person name="Berthold D.E."/>
            <person name="Lefler F.W."/>
            <person name="Huang I.-S."/>
            <person name="Laughinghouse H. IV."/>
        </authorList>
    </citation>
    <scope>NUCLEOTIDE SEQUENCE [LARGE SCALE GENOMIC DNA]</scope>
    <source>
        <strain evidence="2 3">BLCC-F167</strain>
    </source>
</reference>
<dbReference type="Proteomes" id="UP001576780">
    <property type="component" value="Unassembled WGS sequence"/>
</dbReference>
<comment type="caution">
    <text evidence="2">The sequence shown here is derived from an EMBL/GenBank/DDBJ whole genome shotgun (WGS) entry which is preliminary data.</text>
</comment>
<organism evidence="2 3">
    <name type="scientific">Floridaenema evergladense BLCC-F167</name>
    <dbReference type="NCBI Taxonomy" id="3153639"/>
    <lineage>
        <taxon>Bacteria</taxon>
        <taxon>Bacillati</taxon>
        <taxon>Cyanobacteriota</taxon>
        <taxon>Cyanophyceae</taxon>
        <taxon>Oscillatoriophycideae</taxon>
        <taxon>Aerosakkonematales</taxon>
        <taxon>Aerosakkonemataceae</taxon>
        <taxon>Floridanema</taxon>
        <taxon>Floridanema evergladense</taxon>
    </lineage>
</organism>